<dbReference type="RefSeq" id="WP_135760024.1">
    <property type="nucleotide sequence ID" value="NZ_RQHW01000028.1"/>
</dbReference>
<protein>
    <submittedName>
        <fullName evidence="2">M48 family peptidase</fullName>
    </submittedName>
</protein>
<sequence>MKKTIVYPGLDIPCELREIRSKNISLTIYPNNRIIIRHPKRVTKSFIFDFLEERKQWVKQQFEKNKKENPKKIEFETNENFPIFGKQRTLRWSKEEESHLTALSLVLSEKRIKSPKGREKYAKDFLKTLLEDFVKPIIQEKTRFIGTKKYEYRIRTMRSLWGSCSYDNKLTFNLGLIHCPENVIRYVVAHEVSHTKEHNHSNRFWDLVNTLDPNYEAAEEWIKQNGRKVLCYLN</sequence>
<reference evidence="2" key="1">
    <citation type="journal article" date="2019" name="PLoS Negl. Trop. Dis.">
        <title>Revisiting the worldwide diversity of Leptospira species in the environment.</title>
        <authorList>
            <person name="Vincent A.T."/>
            <person name="Schiettekatte O."/>
            <person name="Bourhy P."/>
            <person name="Veyrier F.J."/>
            <person name="Picardeau M."/>
        </authorList>
    </citation>
    <scope>NUCLEOTIDE SEQUENCE [LARGE SCALE GENOMIC DNA]</scope>
    <source>
        <strain evidence="2">201300427</strain>
    </source>
</reference>
<comment type="caution">
    <text evidence="2">The sequence shown here is derived from an EMBL/GenBank/DDBJ whole genome shotgun (WGS) entry which is preliminary data.</text>
</comment>
<evidence type="ECO:0000313" key="3">
    <source>
        <dbReference type="Proteomes" id="UP000298058"/>
    </source>
</evidence>
<proteinExistence type="predicted"/>
<feature type="domain" description="YgjP-like metallopeptidase" evidence="1">
    <location>
        <begin position="22"/>
        <end position="225"/>
    </location>
</feature>
<dbReference type="CDD" id="cd07344">
    <property type="entry name" value="M48_yhfN_like"/>
    <property type="match status" value="1"/>
</dbReference>
<dbReference type="Pfam" id="PF01863">
    <property type="entry name" value="YgjP-like"/>
    <property type="match status" value="1"/>
</dbReference>
<dbReference type="PANTHER" id="PTHR30399">
    <property type="entry name" value="UNCHARACTERIZED PROTEIN YGJP"/>
    <property type="match status" value="1"/>
</dbReference>
<accession>A0A4R9M4P0</accession>
<dbReference type="Gene3D" id="3.30.2010.10">
    <property type="entry name" value="Metalloproteases ('zincins'), catalytic domain"/>
    <property type="match status" value="1"/>
</dbReference>
<evidence type="ECO:0000313" key="2">
    <source>
        <dbReference type="EMBL" id="TGN19708.1"/>
    </source>
</evidence>
<dbReference type="PANTHER" id="PTHR30399:SF1">
    <property type="entry name" value="UTP PYROPHOSPHATASE"/>
    <property type="match status" value="1"/>
</dbReference>
<evidence type="ECO:0000259" key="1">
    <source>
        <dbReference type="Pfam" id="PF01863"/>
    </source>
</evidence>
<dbReference type="EMBL" id="RQHW01000028">
    <property type="protein sequence ID" value="TGN19708.1"/>
    <property type="molecule type" value="Genomic_DNA"/>
</dbReference>
<dbReference type="OrthoDB" id="9811177at2"/>
<dbReference type="InterPro" id="IPR053136">
    <property type="entry name" value="UTP_pyrophosphatase-like"/>
</dbReference>
<gene>
    <name evidence="2" type="ORF">EHS15_07985</name>
</gene>
<dbReference type="AlphaFoldDB" id="A0A4R9M4P0"/>
<dbReference type="Proteomes" id="UP000298058">
    <property type="component" value="Unassembled WGS sequence"/>
</dbReference>
<organism evidence="2 3">
    <name type="scientific">Leptospira idonii</name>
    <dbReference type="NCBI Taxonomy" id="1193500"/>
    <lineage>
        <taxon>Bacteria</taxon>
        <taxon>Pseudomonadati</taxon>
        <taxon>Spirochaetota</taxon>
        <taxon>Spirochaetia</taxon>
        <taxon>Leptospirales</taxon>
        <taxon>Leptospiraceae</taxon>
        <taxon>Leptospira</taxon>
    </lineage>
</organism>
<dbReference type="InterPro" id="IPR002725">
    <property type="entry name" value="YgjP-like_metallopeptidase"/>
</dbReference>
<keyword evidence="3" id="KW-1185">Reference proteome</keyword>
<name>A0A4R9M4P0_9LEPT</name>